<dbReference type="EnsemblPlants" id="OPUNC05G11360.1">
    <property type="protein sequence ID" value="OPUNC05G11360.1"/>
    <property type="gene ID" value="OPUNC05G11360"/>
</dbReference>
<feature type="compositionally biased region" description="Basic and acidic residues" evidence="1">
    <location>
        <begin position="347"/>
        <end position="357"/>
    </location>
</feature>
<dbReference type="AlphaFoldDB" id="A0A0E0L1G1"/>
<feature type="compositionally biased region" description="Polar residues" evidence="1">
    <location>
        <begin position="64"/>
        <end position="76"/>
    </location>
</feature>
<reference evidence="2" key="1">
    <citation type="submission" date="2015-04" db="UniProtKB">
        <authorList>
            <consortium name="EnsemblPlants"/>
        </authorList>
    </citation>
    <scope>IDENTIFICATION</scope>
</reference>
<organism evidence="2">
    <name type="scientific">Oryza punctata</name>
    <name type="common">Red rice</name>
    <dbReference type="NCBI Taxonomy" id="4537"/>
    <lineage>
        <taxon>Eukaryota</taxon>
        <taxon>Viridiplantae</taxon>
        <taxon>Streptophyta</taxon>
        <taxon>Embryophyta</taxon>
        <taxon>Tracheophyta</taxon>
        <taxon>Spermatophyta</taxon>
        <taxon>Magnoliopsida</taxon>
        <taxon>Liliopsida</taxon>
        <taxon>Poales</taxon>
        <taxon>Poaceae</taxon>
        <taxon>BOP clade</taxon>
        <taxon>Oryzoideae</taxon>
        <taxon>Oryzeae</taxon>
        <taxon>Oryzinae</taxon>
        <taxon>Oryza</taxon>
    </lineage>
</organism>
<feature type="compositionally biased region" description="Basic and acidic residues" evidence="1">
    <location>
        <begin position="293"/>
        <end position="340"/>
    </location>
</feature>
<evidence type="ECO:0000256" key="1">
    <source>
        <dbReference type="SAM" id="MobiDB-lite"/>
    </source>
</evidence>
<dbReference type="Gramene" id="OPUNC05G11360.1">
    <property type="protein sequence ID" value="OPUNC05G11360.1"/>
    <property type="gene ID" value="OPUNC05G11360"/>
</dbReference>
<feature type="region of interest" description="Disordered" evidence="1">
    <location>
        <begin position="293"/>
        <end position="366"/>
    </location>
</feature>
<evidence type="ECO:0000313" key="3">
    <source>
        <dbReference type="Proteomes" id="UP000026962"/>
    </source>
</evidence>
<keyword evidence="3" id="KW-1185">Reference proteome</keyword>
<proteinExistence type="predicted"/>
<dbReference type="PANTHER" id="PTHR48170:SF1">
    <property type="entry name" value="ZINC FINGER GRF-TYPE DOMAIN-CONTAINING PROTEIN"/>
    <property type="match status" value="1"/>
</dbReference>
<feature type="compositionally biased region" description="Basic residues" evidence="1">
    <location>
        <begin position="247"/>
        <end position="258"/>
    </location>
</feature>
<evidence type="ECO:0000313" key="2">
    <source>
        <dbReference type="EnsemblPlants" id="OPUNC05G11360.1"/>
    </source>
</evidence>
<dbReference type="HOGENOM" id="CLU_795427_0_0_1"/>
<sequence>MVWWQCRCSTRALGPLKLSSSSSQAMTRGGFGLPLMDATSTMVSAYFDVQRAQLFPRNGADVTPTKSSASRPSGSITKPVAESTAVTLERVFPATPASSAPSTSSTAMATPVSLTATKEADAGMGKCRSSKGVVVKLLQPWSPPIQAKDKVEVGALLLSGCHYSSIEMKLDINKVNRHMVMNKEREELLILSVPLLLNTRQASRMFKKDEVGFAPEQLPPPGVKRPIYGQRYWMCRNYSYSPEKPKHVPKGRKGKAKIPVKEPEVPPPICNFVEWIDKEMSEFDKRLIKSWRGRQEEREERQRQRAAKEKAERERREELELRDLARLNREKEERAEDRSRKLARAQRAKDAESEAARKGKYPRCTQ</sequence>
<name>A0A0E0L1G1_ORYPU</name>
<protein>
    <submittedName>
        <fullName evidence="2">Uncharacterized protein</fullName>
    </submittedName>
</protein>
<dbReference type="Proteomes" id="UP000026962">
    <property type="component" value="Chromosome 5"/>
</dbReference>
<dbReference type="PANTHER" id="PTHR48170">
    <property type="entry name" value="ZINC FINGER GRF-TYPE DOMAIN-CONTAINING PROTEIN"/>
    <property type="match status" value="1"/>
</dbReference>
<feature type="region of interest" description="Disordered" evidence="1">
    <location>
        <begin position="243"/>
        <end position="262"/>
    </location>
</feature>
<reference evidence="2" key="2">
    <citation type="submission" date="2018-05" db="EMBL/GenBank/DDBJ databases">
        <title>OpunRS2 (Oryza punctata Reference Sequence Version 2).</title>
        <authorList>
            <person name="Zhang J."/>
            <person name="Kudrna D."/>
            <person name="Lee S."/>
            <person name="Talag J."/>
            <person name="Welchert J."/>
            <person name="Wing R.A."/>
        </authorList>
    </citation>
    <scope>NUCLEOTIDE SEQUENCE [LARGE SCALE GENOMIC DNA]</scope>
</reference>
<accession>A0A0E0L1G1</accession>
<feature type="region of interest" description="Disordered" evidence="1">
    <location>
        <begin position="58"/>
        <end position="77"/>
    </location>
</feature>